<proteinExistence type="predicted"/>
<dbReference type="RefSeq" id="WP_282591718.1">
    <property type="nucleotide sequence ID" value="NZ_JAPAAF010000012.1"/>
</dbReference>
<evidence type="ECO:0000313" key="2">
    <source>
        <dbReference type="Proteomes" id="UP001163821"/>
    </source>
</evidence>
<dbReference type="AlphaFoldDB" id="A0AA41Y7V3"/>
<reference evidence="1" key="1">
    <citation type="submission" date="2022-10" db="EMBL/GenBank/DDBJ databases">
        <title>Gaoshiqiia sediminis gen. nov., sp. nov., isolated from coastal sediment.</title>
        <authorList>
            <person name="Yu W.X."/>
            <person name="Mu D.S."/>
            <person name="Du J.Z."/>
            <person name="Liang Y.Q."/>
        </authorList>
    </citation>
    <scope>NUCLEOTIDE SEQUENCE</scope>
    <source>
        <strain evidence="1">A06</strain>
    </source>
</reference>
<organism evidence="1 2">
    <name type="scientific">Gaoshiqia sediminis</name>
    <dbReference type="NCBI Taxonomy" id="2986998"/>
    <lineage>
        <taxon>Bacteria</taxon>
        <taxon>Pseudomonadati</taxon>
        <taxon>Bacteroidota</taxon>
        <taxon>Bacteroidia</taxon>
        <taxon>Marinilabiliales</taxon>
        <taxon>Prolixibacteraceae</taxon>
        <taxon>Gaoshiqia</taxon>
    </lineage>
</organism>
<accession>A0AA41Y7V3</accession>
<keyword evidence="2" id="KW-1185">Reference proteome</keyword>
<evidence type="ECO:0000313" key="1">
    <source>
        <dbReference type="EMBL" id="MCW0483116.1"/>
    </source>
</evidence>
<comment type="caution">
    <text evidence="1">The sequence shown here is derived from an EMBL/GenBank/DDBJ whole genome shotgun (WGS) entry which is preliminary data.</text>
</comment>
<sequence>MKFLNDISKRTLLSLLIGSTALFTACTDKESEEEYTGNDAFVLTLAYAGANFNYDYYTVRFDDIMSGSLSAVGKGYHQLGYFSYDKIGDQIFSTGGLGTAGIVRLTKGADGSIREVGGGLSFDNSLQDVIEAEDQKLVGVEISSNSDVVKLHIMEPGSVTVSTTKSIAVSNLTTVSGPSYSGMVQSGNYLYLSYYISDPTTYATPSTDQAQVAVFSYPSLEFVKVMTDDRTGPIGGFGTKSGLIKDDSGNVYALSHSNPANGFSQFTREPAILRINRNGTEFDQNYLFSFNDVAEGKTTAHLIYLGNGKVFAEMNTSDRSEQSTWSDAPLRPAVLDLNHKTINYISNIPEHTGIGRTLASTALYDGNYIYMSIPEEVSTYIYRIDLTNYTAIKGAEVEANFVAGFFKL</sequence>
<gene>
    <name evidence="1" type="ORF">N2K84_10270</name>
</gene>
<protein>
    <submittedName>
        <fullName evidence="1">DUF4374 domain-containing protein</fullName>
    </submittedName>
</protein>
<dbReference type="PROSITE" id="PS51257">
    <property type="entry name" value="PROKAR_LIPOPROTEIN"/>
    <property type="match status" value="1"/>
</dbReference>
<dbReference type="EMBL" id="JAPAAF010000012">
    <property type="protein sequence ID" value="MCW0483116.1"/>
    <property type="molecule type" value="Genomic_DNA"/>
</dbReference>
<dbReference type="Proteomes" id="UP001163821">
    <property type="component" value="Unassembled WGS sequence"/>
</dbReference>
<name>A0AA41Y7V3_9BACT</name>